<sequence length="189" mass="21932">MLEIVILVTLSGISFLAFLTVLIFGLVNRNKNLLISALVLFFVVIGLGTWTTYTVINKSFNKISEIMKPRTGEEIYDALFDKRENNCVNVIQYQEQTVPILDAAIWMHFETCPKELERILSKHDFIAERSLTNKQISRIPYDKNSHWFNPKLLGDTIVIYEYSSENHRNIQTIWSNLDSTEVFVRDVLN</sequence>
<proteinExistence type="predicted"/>
<name>A0A4Q4KPN4_9FLAO</name>
<reference evidence="2 3" key="1">
    <citation type="submission" date="2019-02" db="EMBL/GenBank/DDBJ databases">
        <title>Genome sequence of the sea-ice species Brumimicrobium glaciale.</title>
        <authorList>
            <person name="Bowman J.P."/>
        </authorList>
    </citation>
    <scope>NUCLEOTIDE SEQUENCE [LARGE SCALE GENOMIC DNA]</scope>
    <source>
        <strain evidence="2 3">IC156</strain>
    </source>
</reference>
<dbReference type="RefSeq" id="WP_130092998.1">
    <property type="nucleotide sequence ID" value="NZ_SETE01000002.1"/>
</dbReference>
<accession>A0A4Q4KPN4</accession>
<comment type="caution">
    <text evidence="2">The sequence shown here is derived from an EMBL/GenBank/DDBJ whole genome shotgun (WGS) entry which is preliminary data.</text>
</comment>
<feature type="transmembrane region" description="Helical" evidence="1">
    <location>
        <begin position="33"/>
        <end position="53"/>
    </location>
</feature>
<dbReference type="EMBL" id="SETE01000002">
    <property type="protein sequence ID" value="RYM34990.1"/>
    <property type="molecule type" value="Genomic_DNA"/>
</dbReference>
<evidence type="ECO:0000313" key="3">
    <source>
        <dbReference type="Proteomes" id="UP000293952"/>
    </source>
</evidence>
<protein>
    <submittedName>
        <fullName evidence="2">Uncharacterized protein</fullName>
    </submittedName>
</protein>
<evidence type="ECO:0000256" key="1">
    <source>
        <dbReference type="SAM" id="Phobius"/>
    </source>
</evidence>
<keyword evidence="1" id="KW-0812">Transmembrane</keyword>
<dbReference type="OrthoDB" id="1442927at2"/>
<keyword evidence="3" id="KW-1185">Reference proteome</keyword>
<feature type="transmembrane region" description="Helical" evidence="1">
    <location>
        <begin position="6"/>
        <end position="26"/>
    </location>
</feature>
<keyword evidence="1" id="KW-1133">Transmembrane helix</keyword>
<keyword evidence="1" id="KW-0472">Membrane</keyword>
<dbReference type="AlphaFoldDB" id="A0A4Q4KPN4"/>
<evidence type="ECO:0000313" key="2">
    <source>
        <dbReference type="EMBL" id="RYM34990.1"/>
    </source>
</evidence>
<organism evidence="2 3">
    <name type="scientific">Brumimicrobium glaciale</name>
    <dbReference type="NCBI Taxonomy" id="200475"/>
    <lineage>
        <taxon>Bacteria</taxon>
        <taxon>Pseudomonadati</taxon>
        <taxon>Bacteroidota</taxon>
        <taxon>Flavobacteriia</taxon>
        <taxon>Flavobacteriales</taxon>
        <taxon>Crocinitomicaceae</taxon>
        <taxon>Brumimicrobium</taxon>
    </lineage>
</organism>
<dbReference type="Proteomes" id="UP000293952">
    <property type="component" value="Unassembled WGS sequence"/>
</dbReference>
<gene>
    <name evidence="2" type="ORF">ERX46_06350</name>
</gene>